<protein>
    <submittedName>
        <fullName evidence="3">GerMN domain-containing protein</fullName>
    </submittedName>
</protein>
<dbReference type="RefSeq" id="WP_194503119.1">
    <property type="nucleotide sequence ID" value="NZ_JADIVZ010000003.1"/>
</dbReference>
<dbReference type="PROSITE" id="PS51257">
    <property type="entry name" value="PROKAR_LIPOPROTEIN"/>
    <property type="match status" value="1"/>
</dbReference>
<evidence type="ECO:0000256" key="1">
    <source>
        <dbReference type="SAM" id="SignalP"/>
    </source>
</evidence>
<dbReference type="SMART" id="SM00909">
    <property type="entry name" value="Germane"/>
    <property type="match status" value="1"/>
</dbReference>
<dbReference type="Pfam" id="PF10647">
    <property type="entry name" value="Gmad1"/>
    <property type="match status" value="1"/>
</dbReference>
<dbReference type="AlphaFoldDB" id="A0A930Y7D0"/>
<accession>A0A930Y7D0</accession>
<reference evidence="3" key="1">
    <citation type="submission" date="2020-11" db="EMBL/GenBank/DDBJ databases">
        <title>Nocardioides sp. CBS4Y-1, whole genome shotgun sequence.</title>
        <authorList>
            <person name="Tuo L."/>
        </authorList>
    </citation>
    <scope>NUCLEOTIDE SEQUENCE</scope>
    <source>
        <strain evidence="3">CBS4Y-1</strain>
    </source>
</reference>
<comment type="caution">
    <text evidence="3">The sequence shown here is derived from an EMBL/GenBank/DDBJ whole genome shotgun (WGS) entry which is preliminary data.</text>
</comment>
<feature type="signal peptide" evidence="1">
    <location>
        <begin position="1"/>
        <end position="16"/>
    </location>
</feature>
<dbReference type="EMBL" id="JADIVZ010000003">
    <property type="protein sequence ID" value="MBF4161871.1"/>
    <property type="molecule type" value="Genomic_DNA"/>
</dbReference>
<sequence>MTMRWPILLALLAALAAGCATLPESGPVVTTQQTTSADGQPGLNAAAISARAPVPGMTGTEVVQGFLDALQAWPAELSTAKQYLASDVQSSWQPRGTVVYSESQQPAGSSSRVSVRFYGAARLDARGAWKGSLPTRDSTLRFRLVEQDGELRITNPPSSVLVPRAWFEQRYASVGLYYLDPTGDLVVPEPVFVGEDDKFASTLIADLLRGPGTSLRNVVTTAIPAGLKVDLSVPVSDGTAQVTLTGGSTTLAGDQLEQVLTQLSWTLRQVPDVERFTLSIGGRAVRDDGGRTRFSVNDGAPYDPTGTGASSQLFGLLDGRLVSGEPGGLSYATGALGQQQLGVRSVGVDLFANRAAAVTDDGTSVIEGSVSDPDTGADTVVSDATDLLPPAFDYRGRMWLLDRTDTGAVITWRRGQRNGTVDVPGITGQQVSQFLVSRDGTRLVAVVQGPGADRVVVSRVRVAESGKVIGATRAVRLPLEDQAGAGLLDVAWTSPTTLVVLNRITGQSSKVITVGVDGSPGGLAQSPGAASRDDVSTSLTGARGLIGTPVTSDPVYAVLSSGLVDLGARARGVEAVKQGVDDLDYVG</sequence>
<dbReference type="InterPro" id="IPR018910">
    <property type="entry name" value="LpqB_C"/>
</dbReference>
<evidence type="ECO:0000259" key="2">
    <source>
        <dbReference type="SMART" id="SM00909"/>
    </source>
</evidence>
<keyword evidence="4" id="KW-1185">Reference proteome</keyword>
<gene>
    <name evidence="3" type="ORF">ISG29_09215</name>
</gene>
<feature type="domain" description="GerMN" evidence="2">
    <location>
        <begin position="200"/>
        <end position="289"/>
    </location>
</feature>
<dbReference type="Proteomes" id="UP000656804">
    <property type="component" value="Unassembled WGS sequence"/>
</dbReference>
<dbReference type="InterPro" id="IPR059026">
    <property type="entry name" value="LpqB_N"/>
</dbReference>
<evidence type="ECO:0000313" key="3">
    <source>
        <dbReference type="EMBL" id="MBF4161871.1"/>
    </source>
</evidence>
<feature type="chain" id="PRO_5038897743" evidence="1">
    <location>
        <begin position="17"/>
        <end position="587"/>
    </location>
</feature>
<dbReference type="Pfam" id="PF25976">
    <property type="entry name" value="LpqB_N"/>
    <property type="match status" value="1"/>
</dbReference>
<evidence type="ECO:0000313" key="4">
    <source>
        <dbReference type="Proteomes" id="UP000656804"/>
    </source>
</evidence>
<proteinExistence type="predicted"/>
<dbReference type="InterPro" id="IPR019606">
    <property type="entry name" value="GerMN"/>
</dbReference>
<name>A0A930Y7D0_9ACTN</name>
<dbReference type="Pfam" id="PF10646">
    <property type="entry name" value="Germane"/>
    <property type="match status" value="1"/>
</dbReference>
<organism evidence="3 4">
    <name type="scientific">Nocardioides acrostichi</name>
    <dbReference type="NCBI Taxonomy" id="2784339"/>
    <lineage>
        <taxon>Bacteria</taxon>
        <taxon>Bacillati</taxon>
        <taxon>Actinomycetota</taxon>
        <taxon>Actinomycetes</taxon>
        <taxon>Propionibacteriales</taxon>
        <taxon>Nocardioidaceae</taxon>
        <taxon>Nocardioides</taxon>
    </lineage>
</organism>
<keyword evidence="1" id="KW-0732">Signal</keyword>